<evidence type="ECO:0000313" key="7">
    <source>
        <dbReference type="Proteomes" id="UP000636891"/>
    </source>
</evidence>
<dbReference type="InterPro" id="IPR013529">
    <property type="entry name" value="Glyco_hydro_42_N"/>
</dbReference>
<keyword evidence="7" id="KW-1185">Reference proteome</keyword>
<dbReference type="Gene3D" id="3.20.20.80">
    <property type="entry name" value="Glycosidases"/>
    <property type="match status" value="1"/>
</dbReference>
<evidence type="ECO:0000256" key="1">
    <source>
        <dbReference type="ARBA" id="ARBA00022723"/>
    </source>
</evidence>
<name>A0ABR7CK58_9BACT</name>
<evidence type="ECO:0000313" key="6">
    <source>
        <dbReference type="EMBL" id="MBC5615979.1"/>
    </source>
</evidence>
<dbReference type="EMBL" id="JACOOK010000001">
    <property type="protein sequence ID" value="MBC5615979.1"/>
    <property type="molecule type" value="Genomic_DNA"/>
</dbReference>
<keyword evidence="4" id="KW-0326">Glycosidase</keyword>
<dbReference type="InterPro" id="IPR029062">
    <property type="entry name" value="Class_I_gatase-like"/>
</dbReference>
<dbReference type="InterPro" id="IPR017853">
    <property type="entry name" value="GH"/>
</dbReference>
<evidence type="ECO:0000256" key="2">
    <source>
        <dbReference type="ARBA" id="ARBA00022801"/>
    </source>
</evidence>
<reference evidence="6 7" key="1">
    <citation type="submission" date="2020-08" db="EMBL/GenBank/DDBJ databases">
        <title>Genome public.</title>
        <authorList>
            <person name="Liu C."/>
            <person name="Sun Q."/>
        </authorList>
    </citation>
    <scope>NUCLEOTIDE SEQUENCE [LARGE SCALE GENOMIC DNA]</scope>
    <source>
        <strain evidence="6 7">New-7</strain>
    </source>
</reference>
<dbReference type="Gene3D" id="3.40.50.880">
    <property type="match status" value="1"/>
</dbReference>
<dbReference type="InterPro" id="IPR003476">
    <property type="entry name" value="Glyco_hydro_42"/>
</dbReference>
<evidence type="ECO:0000259" key="5">
    <source>
        <dbReference type="Pfam" id="PF02449"/>
    </source>
</evidence>
<dbReference type="Proteomes" id="UP000636891">
    <property type="component" value="Unassembled WGS sequence"/>
</dbReference>
<gene>
    <name evidence="6" type="ORF">H8S08_02960</name>
</gene>
<dbReference type="PANTHER" id="PTHR36447:SF2">
    <property type="entry name" value="BETA-GALACTOSIDASE YESZ"/>
    <property type="match status" value="1"/>
</dbReference>
<protein>
    <submittedName>
        <fullName evidence="6">Beta-galactosidase</fullName>
    </submittedName>
</protein>
<sequence length="730" mass="82457">MPHLFTGALSARSHPNAATVPDGYPFLFGAQYYRAPTPETECWETDLSRMKELGFTDVKFWVQWRWNNRRENEYDFGDLDRLTDLAEKNGLRVTFNTIFDVAPVWLYEKYPDAKQLANDGRRIEPYTVGHRQGGGHPGPCYNHPGALEARKAFMRQAILHFRDRKGVRFWDVWNEPELSFPQRDAQLDRLVCYCDHCRAEFIGWLQRKYRDIETLNRIWGRCYNDWEEVELPRNTETIKDFIDWRLFHSYTMTREAQWRLEMVRELAPEQAAYLHVVPNTMQPFNAVSTCTDDFAVAEMCDVFAATMNNGPFFTPQVLSAGRGKICYNVESHINGGGITTHQAMLGMDDLLHDFIPQIGLGIKGFLFWQYRPEVLGIEAPAWGLTQLDGTDREITRAASRFVRTLAPVSDKLMRSFPQAPQIGIWKSAGNEIFHYCMFRNFDGLAAGVNAYAEYCYRNSYGYRFVNSEGLERLDGIRVLILPDCYYLSQREAEAIDAWVRKGGTLLVEAHAGGYNDDTGRHSRTLPGLGLDDKWNLREKNTTSTFRLKLDTQEGVNVRLSEDAAKALRDFGVSGGPYVPVAMRNGDILWGALRYAELDAPDADTLGAFRPGTACIVRKKIGDGTLYYCGTNVGEGSFKNKAAFDALLGEVLRTGNAAPTLGARGGVRADALYERDRLNFIALRNPGAEARPVSLGFEGRAHGLFSGLEIEGGREISVPAGFCDLFTVEPE</sequence>
<keyword evidence="1" id="KW-0479">Metal-binding</keyword>
<proteinExistence type="predicted"/>
<keyword evidence="3" id="KW-0862">Zinc</keyword>
<feature type="domain" description="Glycoside hydrolase family 42 N-terminal" evidence="5">
    <location>
        <begin position="38"/>
        <end position="302"/>
    </location>
</feature>
<evidence type="ECO:0000256" key="4">
    <source>
        <dbReference type="ARBA" id="ARBA00023295"/>
    </source>
</evidence>
<dbReference type="SUPFAM" id="SSF51445">
    <property type="entry name" value="(Trans)glycosidases"/>
    <property type="match status" value="1"/>
</dbReference>
<accession>A0ABR7CK58</accession>
<dbReference type="Pfam" id="PF02449">
    <property type="entry name" value="Glyco_hydro_42"/>
    <property type="match status" value="1"/>
</dbReference>
<evidence type="ECO:0000256" key="3">
    <source>
        <dbReference type="ARBA" id="ARBA00022833"/>
    </source>
</evidence>
<dbReference type="CDD" id="cd03143">
    <property type="entry name" value="A4_beta-galactosidase_middle_domain"/>
    <property type="match status" value="1"/>
</dbReference>
<organism evidence="6 7">
    <name type="scientific">Alistipes hominis</name>
    <dbReference type="NCBI Taxonomy" id="2763015"/>
    <lineage>
        <taxon>Bacteria</taxon>
        <taxon>Pseudomonadati</taxon>
        <taxon>Bacteroidota</taxon>
        <taxon>Bacteroidia</taxon>
        <taxon>Bacteroidales</taxon>
        <taxon>Rikenellaceae</taxon>
        <taxon>Alistipes</taxon>
    </lineage>
</organism>
<dbReference type="SUPFAM" id="SSF52317">
    <property type="entry name" value="Class I glutamine amidotransferase-like"/>
    <property type="match status" value="1"/>
</dbReference>
<dbReference type="PANTHER" id="PTHR36447">
    <property type="entry name" value="BETA-GALACTOSIDASE GANA"/>
    <property type="match status" value="1"/>
</dbReference>
<keyword evidence="2" id="KW-0378">Hydrolase</keyword>
<comment type="caution">
    <text evidence="6">The sequence shown here is derived from an EMBL/GenBank/DDBJ whole genome shotgun (WGS) entry which is preliminary data.</text>
</comment>